<feature type="region of interest" description="Disordered" evidence="1">
    <location>
        <begin position="1"/>
        <end position="24"/>
    </location>
</feature>
<feature type="region of interest" description="Disordered" evidence="1">
    <location>
        <begin position="67"/>
        <end position="95"/>
    </location>
</feature>
<dbReference type="AlphaFoldDB" id="A0A165BJC4"/>
<evidence type="ECO:0000256" key="1">
    <source>
        <dbReference type="SAM" id="MobiDB-lite"/>
    </source>
</evidence>
<dbReference type="OrthoDB" id="2553859at2759"/>
<accession>A0A165BJC4</accession>
<sequence length="95" mass="10485">MASAITVTYELHPPSDTPAAGLETTKTHTFPVGNALVGKQYYDVLRNAIAEAKNTLGEELTAWRDAVGNREQVQESRLSQNYDEDEDGEDEEADE</sequence>
<dbReference type="Proteomes" id="UP000076871">
    <property type="component" value="Unassembled WGS sequence"/>
</dbReference>
<feature type="compositionally biased region" description="Acidic residues" evidence="1">
    <location>
        <begin position="82"/>
        <end position="95"/>
    </location>
</feature>
<evidence type="ECO:0000313" key="2">
    <source>
        <dbReference type="EMBL" id="KZT01168.1"/>
    </source>
</evidence>
<evidence type="ECO:0000313" key="3">
    <source>
        <dbReference type="Proteomes" id="UP000076871"/>
    </source>
</evidence>
<keyword evidence="3" id="KW-1185">Reference proteome</keyword>
<gene>
    <name evidence="2" type="ORF">LAESUDRAFT_664581</name>
</gene>
<dbReference type="GeneID" id="63822163"/>
<reference evidence="2 3" key="1">
    <citation type="journal article" date="2016" name="Mol. Biol. Evol.">
        <title>Comparative Genomics of Early-Diverging Mushroom-Forming Fungi Provides Insights into the Origins of Lignocellulose Decay Capabilities.</title>
        <authorList>
            <person name="Nagy L.G."/>
            <person name="Riley R."/>
            <person name="Tritt A."/>
            <person name="Adam C."/>
            <person name="Daum C."/>
            <person name="Floudas D."/>
            <person name="Sun H."/>
            <person name="Yadav J.S."/>
            <person name="Pangilinan J."/>
            <person name="Larsson K.H."/>
            <person name="Matsuura K."/>
            <person name="Barry K."/>
            <person name="Labutti K."/>
            <person name="Kuo R."/>
            <person name="Ohm R.A."/>
            <person name="Bhattacharya S.S."/>
            <person name="Shirouzu T."/>
            <person name="Yoshinaga Y."/>
            <person name="Martin F.M."/>
            <person name="Grigoriev I.V."/>
            <person name="Hibbett D.S."/>
        </authorList>
    </citation>
    <scope>NUCLEOTIDE SEQUENCE [LARGE SCALE GENOMIC DNA]</scope>
    <source>
        <strain evidence="2 3">93-53</strain>
    </source>
</reference>
<protein>
    <recommendedName>
        <fullName evidence="4">EKC/KEOPS complex subunit GON7</fullName>
    </recommendedName>
</protein>
<dbReference type="InParanoid" id="A0A165BJC4"/>
<proteinExistence type="predicted"/>
<dbReference type="RefSeq" id="XP_040758908.1">
    <property type="nucleotide sequence ID" value="XM_040905133.1"/>
</dbReference>
<organism evidence="2 3">
    <name type="scientific">Laetiporus sulphureus 93-53</name>
    <dbReference type="NCBI Taxonomy" id="1314785"/>
    <lineage>
        <taxon>Eukaryota</taxon>
        <taxon>Fungi</taxon>
        <taxon>Dikarya</taxon>
        <taxon>Basidiomycota</taxon>
        <taxon>Agaricomycotina</taxon>
        <taxon>Agaricomycetes</taxon>
        <taxon>Polyporales</taxon>
        <taxon>Laetiporus</taxon>
    </lineage>
</organism>
<name>A0A165BJC4_9APHY</name>
<dbReference type="EMBL" id="KV427669">
    <property type="protein sequence ID" value="KZT01168.1"/>
    <property type="molecule type" value="Genomic_DNA"/>
</dbReference>
<evidence type="ECO:0008006" key="4">
    <source>
        <dbReference type="Google" id="ProtNLM"/>
    </source>
</evidence>